<feature type="coiled-coil region" evidence="1">
    <location>
        <begin position="22"/>
        <end position="51"/>
    </location>
</feature>
<name>A0A2T4BF57_9HYPO</name>
<dbReference type="GeneID" id="36597045"/>
<protein>
    <submittedName>
        <fullName evidence="2">Uncharacterized protein</fullName>
    </submittedName>
</protein>
<dbReference type="EMBL" id="KZ680210">
    <property type="protein sequence ID" value="PTB67964.1"/>
    <property type="molecule type" value="Genomic_DNA"/>
</dbReference>
<proteinExistence type="predicted"/>
<feature type="non-terminal residue" evidence="2">
    <location>
        <position position="1"/>
    </location>
</feature>
<reference evidence="3" key="1">
    <citation type="submission" date="2016-07" db="EMBL/GenBank/DDBJ databases">
        <title>Multiple horizontal gene transfer events from other fungi enriched the ability of initially mycotrophic Trichoderma (Ascomycota) to feed on dead plant biomass.</title>
        <authorList>
            <consortium name="DOE Joint Genome Institute"/>
            <person name="Atanasova L."/>
            <person name="Chenthamara K."/>
            <person name="Zhang J."/>
            <person name="Grujic M."/>
            <person name="Henrissat B."/>
            <person name="Kuo A."/>
            <person name="Aerts A."/>
            <person name="Salamov A."/>
            <person name="Lipzen A."/>
            <person name="Labutti K."/>
            <person name="Barry K."/>
            <person name="Miao Y."/>
            <person name="Rahimi M.J."/>
            <person name="Shen Q."/>
            <person name="Grigoriev I.V."/>
            <person name="Kubicek C.P."/>
            <person name="Druzhinina I.S."/>
        </authorList>
    </citation>
    <scope>NUCLEOTIDE SEQUENCE [LARGE SCALE GENOMIC DNA]</scope>
    <source>
        <strain evidence="3">TUCIM 6016</strain>
    </source>
</reference>
<evidence type="ECO:0000256" key="1">
    <source>
        <dbReference type="SAM" id="Coils"/>
    </source>
</evidence>
<dbReference type="RefSeq" id="XP_024751284.1">
    <property type="nucleotide sequence ID" value="XM_024888926.1"/>
</dbReference>
<feature type="non-terminal residue" evidence="2">
    <location>
        <position position="95"/>
    </location>
</feature>
<gene>
    <name evidence="2" type="ORF">BBK36DRAFT_1082591</name>
</gene>
<dbReference type="OrthoDB" id="4188844at2759"/>
<organism evidence="2 3">
    <name type="scientific">Trichoderma citrinoviride</name>
    <dbReference type="NCBI Taxonomy" id="58853"/>
    <lineage>
        <taxon>Eukaryota</taxon>
        <taxon>Fungi</taxon>
        <taxon>Dikarya</taxon>
        <taxon>Ascomycota</taxon>
        <taxon>Pezizomycotina</taxon>
        <taxon>Sordariomycetes</taxon>
        <taxon>Hypocreomycetidae</taxon>
        <taxon>Hypocreales</taxon>
        <taxon>Hypocreaceae</taxon>
        <taxon>Trichoderma</taxon>
    </lineage>
</organism>
<keyword evidence="1" id="KW-0175">Coiled coil</keyword>
<accession>A0A2T4BF57</accession>
<evidence type="ECO:0000313" key="3">
    <source>
        <dbReference type="Proteomes" id="UP000241546"/>
    </source>
</evidence>
<keyword evidence="3" id="KW-1185">Reference proteome</keyword>
<dbReference type="AlphaFoldDB" id="A0A2T4BF57"/>
<dbReference type="Proteomes" id="UP000241546">
    <property type="component" value="Unassembled WGS sequence"/>
</dbReference>
<evidence type="ECO:0000313" key="2">
    <source>
        <dbReference type="EMBL" id="PTB67964.1"/>
    </source>
</evidence>
<sequence>SSELVVRDKNGDAEVCNPPALVVDDEDELQALEMQEENEREKQRLAEAIRLYRISHSSMAHQPEALLEAVRESNRNKVSALAEDNWMFEAEEQPR</sequence>